<organism evidence="1 2">
    <name type="scientific">Candidatus Uhrbacteria bacterium GW2011_GWF2_41_16</name>
    <dbReference type="NCBI Taxonomy" id="1618997"/>
    <lineage>
        <taxon>Bacteria</taxon>
        <taxon>Candidatus Uhriibacteriota</taxon>
    </lineage>
</organism>
<dbReference type="AlphaFoldDB" id="A0A0G0VCV4"/>
<proteinExistence type="predicted"/>
<evidence type="ECO:0000313" key="1">
    <source>
        <dbReference type="EMBL" id="KKR98694.1"/>
    </source>
</evidence>
<reference evidence="1 2" key="1">
    <citation type="journal article" date="2015" name="Nature">
        <title>rRNA introns, odd ribosomes, and small enigmatic genomes across a large radiation of phyla.</title>
        <authorList>
            <person name="Brown C.T."/>
            <person name="Hug L.A."/>
            <person name="Thomas B.C."/>
            <person name="Sharon I."/>
            <person name="Castelle C.J."/>
            <person name="Singh A."/>
            <person name="Wilkins M.J."/>
            <person name="Williams K.H."/>
            <person name="Banfield J.F."/>
        </authorList>
    </citation>
    <scope>NUCLEOTIDE SEQUENCE [LARGE SCALE GENOMIC DNA]</scope>
</reference>
<sequence length="394" mass="45330">MSFEIEIQDTFSLNDVLHLVRTMSPDTVCKTPHVGNHYLNNLAMGFLGIPMRLVDTNVGKKDVNFHPHCLIVDGRREIMGDPNLLMPQNCVCCKPNQFSERFPLGGLIQDGHISSLQEVFPKTSIQGNLAFLRKHAEVSEMTCLLFAELFPFLWKRSVNEFGSTSVDLPFLGASSLKHLGIMGLTNLKKGWIIPNQIGIFLDVLIPALKGDFVVYQLSGPDMYRYISGYLTVFQEMYEAVRVSLYSQLPETVRFVCIPVADMRFVVQKERRMFLDELIEAVCAYEFFEQEKSMVFVRGSSEDKEKQIATFRERGRVHTEHLYRAIGALPEIFYEISDGTYLSQYDLLLNKEQGTPTDELLYIHPWALETPLCDVSRIYKRLLKLYERQNRKQRS</sequence>
<comment type="caution">
    <text evidence="1">The sequence shown here is derived from an EMBL/GenBank/DDBJ whole genome shotgun (WGS) entry which is preliminary data.</text>
</comment>
<protein>
    <submittedName>
        <fullName evidence="1">Uncharacterized protein</fullName>
    </submittedName>
</protein>
<evidence type="ECO:0000313" key="2">
    <source>
        <dbReference type="Proteomes" id="UP000034746"/>
    </source>
</evidence>
<dbReference type="Proteomes" id="UP000034746">
    <property type="component" value="Unassembled WGS sequence"/>
</dbReference>
<dbReference type="EMBL" id="LCAU01000001">
    <property type="protein sequence ID" value="KKR98694.1"/>
    <property type="molecule type" value="Genomic_DNA"/>
</dbReference>
<accession>A0A0G0VCV4</accession>
<name>A0A0G0VCV4_9BACT</name>
<gene>
    <name evidence="1" type="ORF">UU48_C0001G0049</name>
</gene>